<dbReference type="RefSeq" id="WP_188999033.1">
    <property type="nucleotide sequence ID" value="NZ_BMHP01000008.1"/>
</dbReference>
<reference evidence="1" key="1">
    <citation type="journal article" date="2014" name="Int. J. Syst. Evol. Microbiol.">
        <title>Complete genome sequence of Corynebacterium casei LMG S-19264T (=DSM 44701T), isolated from a smear-ripened cheese.</title>
        <authorList>
            <consortium name="US DOE Joint Genome Institute (JGI-PGF)"/>
            <person name="Walter F."/>
            <person name="Albersmeier A."/>
            <person name="Kalinowski J."/>
            <person name="Ruckert C."/>
        </authorList>
    </citation>
    <scope>NUCLEOTIDE SEQUENCE</scope>
    <source>
        <strain evidence="1">CGMCC 1.15178</strain>
    </source>
</reference>
<accession>A0A916ZGE8</accession>
<reference evidence="1" key="2">
    <citation type="submission" date="2020-09" db="EMBL/GenBank/DDBJ databases">
        <authorList>
            <person name="Sun Q."/>
            <person name="Zhou Y."/>
        </authorList>
    </citation>
    <scope>NUCLEOTIDE SEQUENCE</scope>
    <source>
        <strain evidence="1">CGMCC 1.15178</strain>
    </source>
</reference>
<protein>
    <submittedName>
        <fullName evidence="1">Uncharacterized protein</fullName>
    </submittedName>
</protein>
<dbReference type="AlphaFoldDB" id="A0A916ZGE8"/>
<name>A0A916ZGE8_9BACL</name>
<gene>
    <name evidence="1" type="ORF">GCM10010911_64270</name>
</gene>
<proteinExistence type="predicted"/>
<evidence type="ECO:0000313" key="2">
    <source>
        <dbReference type="Proteomes" id="UP000612456"/>
    </source>
</evidence>
<dbReference type="EMBL" id="BMHP01000008">
    <property type="protein sequence ID" value="GGD96636.1"/>
    <property type="molecule type" value="Genomic_DNA"/>
</dbReference>
<sequence length="97" mass="11092">MGVKHAREYTDILKDLTEAIGSIEDSYTFFEMERSDWLALEPQQQTDLMEVLADDLFYALGEDAVIEVGQGVINYRSKHHCIEVSVDGKESRIVRLI</sequence>
<keyword evidence="2" id="KW-1185">Reference proteome</keyword>
<comment type="caution">
    <text evidence="1">The sequence shown here is derived from an EMBL/GenBank/DDBJ whole genome shotgun (WGS) entry which is preliminary data.</text>
</comment>
<evidence type="ECO:0000313" key="1">
    <source>
        <dbReference type="EMBL" id="GGD96636.1"/>
    </source>
</evidence>
<dbReference type="Proteomes" id="UP000612456">
    <property type="component" value="Unassembled WGS sequence"/>
</dbReference>
<organism evidence="1 2">
    <name type="scientific">Paenibacillus nasutitermitis</name>
    <dbReference type="NCBI Taxonomy" id="1652958"/>
    <lineage>
        <taxon>Bacteria</taxon>
        <taxon>Bacillati</taxon>
        <taxon>Bacillota</taxon>
        <taxon>Bacilli</taxon>
        <taxon>Bacillales</taxon>
        <taxon>Paenibacillaceae</taxon>
        <taxon>Paenibacillus</taxon>
    </lineage>
</organism>